<gene>
    <name evidence="1" type="ORF">NPIL_363301</name>
</gene>
<reference evidence="1" key="1">
    <citation type="submission" date="2020-08" db="EMBL/GenBank/DDBJ databases">
        <title>Multicomponent nature underlies the extraordinary mechanical properties of spider dragline silk.</title>
        <authorList>
            <person name="Kono N."/>
            <person name="Nakamura H."/>
            <person name="Mori M."/>
            <person name="Yoshida Y."/>
            <person name="Ohtoshi R."/>
            <person name="Malay A.D."/>
            <person name="Moran D.A.P."/>
            <person name="Tomita M."/>
            <person name="Numata K."/>
            <person name="Arakawa K."/>
        </authorList>
    </citation>
    <scope>NUCLEOTIDE SEQUENCE</scope>
</reference>
<evidence type="ECO:0000313" key="1">
    <source>
        <dbReference type="EMBL" id="GFS58073.1"/>
    </source>
</evidence>
<protein>
    <submittedName>
        <fullName evidence="1">Uncharacterized protein</fullName>
    </submittedName>
</protein>
<comment type="caution">
    <text evidence="1">The sequence shown here is derived from an EMBL/GenBank/DDBJ whole genome shotgun (WGS) entry which is preliminary data.</text>
</comment>
<organism evidence="1 2">
    <name type="scientific">Nephila pilipes</name>
    <name type="common">Giant wood spider</name>
    <name type="synonym">Nephila maculata</name>
    <dbReference type="NCBI Taxonomy" id="299642"/>
    <lineage>
        <taxon>Eukaryota</taxon>
        <taxon>Metazoa</taxon>
        <taxon>Ecdysozoa</taxon>
        <taxon>Arthropoda</taxon>
        <taxon>Chelicerata</taxon>
        <taxon>Arachnida</taxon>
        <taxon>Araneae</taxon>
        <taxon>Araneomorphae</taxon>
        <taxon>Entelegynae</taxon>
        <taxon>Araneoidea</taxon>
        <taxon>Nephilidae</taxon>
        <taxon>Nephila</taxon>
    </lineage>
</organism>
<evidence type="ECO:0000313" key="2">
    <source>
        <dbReference type="Proteomes" id="UP000887013"/>
    </source>
</evidence>
<name>A0A8X6MJP1_NEPPI</name>
<accession>A0A8X6MJP1</accession>
<dbReference type="EMBL" id="BMAW01093000">
    <property type="protein sequence ID" value="GFS58073.1"/>
    <property type="molecule type" value="Genomic_DNA"/>
</dbReference>
<sequence length="126" mass="15082">MNILRSCTWRNDTDKTFIVRIMAALKSHHFPLLSRHGTIIKEKEFIHQVFFFLRSEQNIDKRLFIVPNIPYLPPIDMNRLQLSHEDDPMMWPWNKSSLVRGFSYPMSSDYVYNEIDKTAENVSHRK</sequence>
<keyword evidence="2" id="KW-1185">Reference proteome</keyword>
<dbReference type="Proteomes" id="UP000887013">
    <property type="component" value="Unassembled WGS sequence"/>
</dbReference>
<dbReference type="AlphaFoldDB" id="A0A8X6MJP1"/>
<proteinExistence type="predicted"/>